<accession>A0A0G0X869</accession>
<evidence type="ECO:0000313" key="2">
    <source>
        <dbReference type="EMBL" id="KKS21110.1"/>
    </source>
</evidence>
<dbReference type="PANTHER" id="PTHR43861">
    <property type="entry name" value="TRANS-ACONITATE 2-METHYLTRANSFERASE-RELATED"/>
    <property type="match status" value="1"/>
</dbReference>
<keyword evidence="2" id="KW-0489">Methyltransferase</keyword>
<name>A0A0G0X869_UNCKA</name>
<sequence length="269" mass="31603">MNKSNVITDQELFFNQNSLAGKKEFTKNIFYYYANKEQIEGFNWIEDKKNILEYGCGSGTSLDIFFEARNLEEYFFYGVDIAEQAVKKAKEYYPGYTFYKIKDNKIPQIEDGTLDAAFMLHVLHHSFDHGDIFSEIYQKLKPGGKFFLSDLSSNNIFIRLGRNIFALFPAFFKNKFPDDLVVDGKIPEKYPVDYQKVAMLLRDTGFEVQEIGHGHVFFFLFGWLDRFVPLTKVKHLTSIYPKIMKLEERLLKHNLFKKQAEVFYIKSVK</sequence>
<dbReference type="Proteomes" id="UP000034507">
    <property type="component" value="Unassembled WGS sequence"/>
</dbReference>
<protein>
    <submittedName>
        <fullName evidence="2">Methyltransferase type 11</fullName>
    </submittedName>
</protein>
<feature type="domain" description="Methyltransferase type 11" evidence="1">
    <location>
        <begin position="52"/>
        <end position="148"/>
    </location>
</feature>
<reference evidence="2 3" key="1">
    <citation type="journal article" date="2015" name="Nature">
        <title>rRNA introns, odd ribosomes, and small enigmatic genomes across a large radiation of phyla.</title>
        <authorList>
            <person name="Brown C.T."/>
            <person name="Hug L.A."/>
            <person name="Thomas B.C."/>
            <person name="Sharon I."/>
            <person name="Castelle C.J."/>
            <person name="Singh A."/>
            <person name="Wilkins M.J."/>
            <person name="Williams K.H."/>
            <person name="Banfield J.F."/>
        </authorList>
    </citation>
    <scope>NUCLEOTIDE SEQUENCE [LARGE SCALE GENOMIC DNA]</scope>
</reference>
<dbReference type="InterPro" id="IPR013216">
    <property type="entry name" value="Methyltransf_11"/>
</dbReference>
<proteinExistence type="predicted"/>
<dbReference type="GO" id="GO:0008757">
    <property type="term" value="F:S-adenosylmethionine-dependent methyltransferase activity"/>
    <property type="evidence" value="ECO:0007669"/>
    <property type="project" value="InterPro"/>
</dbReference>
<keyword evidence="2" id="KW-0808">Transferase</keyword>
<evidence type="ECO:0000313" key="3">
    <source>
        <dbReference type="Proteomes" id="UP000034507"/>
    </source>
</evidence>
<dbReference type="Gene3D" id="3.40.50.150">
    <property type="entry name" value="Vaccinia Virus protein VP39"/>
    <property type="match status" value="1"/>
</dbReference>
<dbReference type="GO" id="GO:0032259">
    <property type="term" value="P:methylation"/>
    <property type="evidence" value="ECO:0007669"/>
    <property type="project" value="UniProtKB-KW"/>
</dbReference>
<comment type="caution">
    <text evidence="2">The sequence shown here is derived from an EMBL/GenBank/DDBJ whole genome shotgun (WGS) entry which is preliminary data.</text>
</comment>
<evidence type="ECO:0000259" key="1">
    <source>
        <dbReference type="Pfam" id="PF08241"/>
    </source>
</evidence>
<gene>
    <name evidence="2" type="ORF">UU77_C0008G0027</name>
</gene>
<organism evidence="2 3">
    <name type="scientific">candidate division WWE3 bacterium GW2011_GWC1_41_7</name>
    <dbReference type="NCBI Taxonomy" id="1619119"/>
    <lineage>
        <taxon>Bacteria</taxon>
        <taxon>Katanobacteria</taxon>
    </lineage>
</organism>
<dbReference type="Pfam" id="PF08241">
    <property type="entry name" value="Methyltransf_11"/>
    <property type="match status" value="1"/>
</dbReference>
<dbReference type="PANTHER" id="PTHR43861:SF1">
    <property type="entry name" value="TRANS-ACONITATE 2-METHYLTRANSFERASE"/>
    <property type="match status" value="1"/>
</dbReference>
<dbReference type="CDD" id="cd02440">
    <property type="entry name" value="AdoMet_MTases"/>
    <property type="match status" value="1"/>
</dbReference>
<dbReference type="InterPro" id="IPR029063">
    <property type="entry name" value="SAM-dependent_MTases_sf"/>
</dbReference>
<dbReference type="AlphaFoldDB" id="A0A0G0X869"/>
<dbReference type="SUPFAM" id="SSF53335">
    <property type="entry name" value="S-adenosyl-L-methionine-dependent methyltransferases"/>
    <property type="match status" value="1"/>
</dbReference>
<dbReference type="EMBL" id="LCBX01000008">
    <property type="protein sequence ID" value="KKS21110.1"/>
    <property type="molecule type" value="Genomic_DNA"/>
</dbReference>